<evidence type="ECO:0000259" key="3">
    <source>
        <dbReference type="Pfam" id="PF09968"/>
    </source>
</evidence>
<protein>
    <recommendedName>
        <fullName evidence="3">DUF2202 domain-containing protein</fullName>
    </recommendedName>
</protein>
<sequence>MFKKMGKGVVLLMVTVMLALPAWAADYSAMSTEELAALRGTLCDVSAEEREAFHQEWLSRLSQMTPEERQEYAGRPDNAGTCLYASDENPWRDPERQGPANWAPGQHPSGWAPGHRSADGCAFRIADFPYEELSEAEMTSLRYMREEEKMARDVYQALFDLWGHPVFANIVLSETRHMACVLAMLEKYGLEDPAADDTPGVFSDPALQERYTQFVTEGSASLAEAFRAGAALEELDITGVNDALAQVDNADIQAVYQNLMRSSGNHFRAFVRQLEGLGETYTARYAEPEVLEEILSSSDKSGVPGAGQKRKNGEGCTSPCGSGKNCTGSGLNALNLKVGDSILLGRGGCGNGSGDGSGNGGNGPKDGSGNGRKSGTCINSAVDNAFHPKAGDGLLISRGGRGNGSGNGSGNGQKKGTCINSAADMPAGAGMRG</sequence>
<dbReference type="OrthoDB" id="9801086at2"/>
<feature type="region of interest" description="Disordered" evidence="1">
    <location>
        <begin position="353"/>
        <end position="374"/>
    </location>
</feature>
<dbReference type="CDD" id="cd01048">
    <property type="entry name" value="Ferritin_like_AB2"/>
    <property type="match status" value="1"/>
</dbReference>
<feature type="chain" id="PRO_5019217855" description="DUF2202 domain-containing protein" evidence="2">
    <location>
        <begin position="25"/>
        <end position="433"/>
    </location>
</feature>
<dbReference type="InterPro" id="IPR019243">
    <property type="entry name" value="DUF2202"/>
</dbReference>
<dbReference type="Gene3D" id="1.20.1260.10">
    <property type="match status" value="1"/>
</dbReference>
<evidence type="ECO:0000313" key="5">
    <source>
        <dbReference type="Proteomes" id="UP000288096"/>
    </source>
</evidence>
<dbReference type="RefSeq" id="WP_124328665.1">
    <property type="nucleotide sequence ID" value="NZ_BEXT01000001.1"/>
</dbReference>
<accession>A0A401FWP1</accession>
<dbReference type="Proteomes" id="UP000288096">
    <property type="component" value="Unassembled WGS sequence"/>
</dbReference>
<dbReference type="AlphaFoldDB" id="A0A401FWP1"/>
<comment type="caution">
    <text evidence="4">The sequence shown here is derived from an EMBL/GenBank/DDBJ whole genome shotgun (WGS) entry which is preliminary data.</text>
</comment>
<dbReference type="InterPro" id="IPR012347">
    <property type="entry name" value="Ferritin-like"/>
</dbReference>
<evidence type="ECO:0000256" key="1">
    <source>
        <dbReference type="SAM" id="MobiDB-lite"/>
    </source>
</evidence>
<proteinExistence type="predicted"/>
<keyword evidence="5" id="KW-1185">Reference proteome</keyword>
<reference evidence="5" key="1">
    <citation type="submission" date="2017-11" db="EMBL/GenBank/DDBJ databases">
        <authorList>
            <person name="Watanabe M."/>
            <person name="Kojima H."/>
        </authorList>
    </citation>
    <scope>NUCLEOTIDE SEQUENCE [LARGE SCALE GENOMIC DNA]</scope>
    <source>
        <strain evidence="5">Tokyo 01</strain>
    </source>
</reference>
<evidence type="ECO:0000313" key="4">
    <source>
        <dbReference type="EMBL" id="GBC61363.1"/>
    </source>
</evidence>
<gene>
    <name evidence="4" type="ORF">DENIS_2323</name>
</gene>
<organism evidence="4 5">
    <name type="scientific">Desulfonema ishimotonii</name>
    <dbReference type="NCBI Taxonomy" id="45657"/>
    <lineage>
        <taxon>Bacteria</taxon>
        <taxon>Pseudomonadati</taxon>
        <taxon>Thermodesulfobacteriota</taxon>
        <taxon>Desulfobacteria</taxon>
        <taxon>Desulfobacterales</taxon>
        <taxon>Desulfococcaceae</taxon>
        <taxon>Desulfonema</taxon>
    </lineage>
</organism>
<feature type="domain" description="DUF2202" evidence="3">
    <location>
        <begin position="139"/>
        <end position="297"/>
    </location>
</feature>
<feature type="signal peptide" evidence="2">
    <location>
        <begin position="1"/>
        <end position="24"/>
    </location>
</feature>
<dbReference type="EMBL" id="BEXT01000001">
    <property type="protein sequence ID" value="GBC61363.1"/>
    <property type="molecule type" value="Genomic_DNA"/>
</dbReference>
<feature type="compositionally biased region" description="Gly residues" evidence="1">
    <location>
        <begin position="353"/>
        <end position="372"/>
    </location>
</feature>
<dbReference type="InterPro" id="IPR009078">
    <property type="entry name" value="Ferritin-like_SF"/>
</dbReference>
<feature type="region of interest" description="Disordered" evidence="1">
    <location>
        <begin position="392"/>
        <end position="433"/>
    </location>
</feature>
<feature type="region of interest" description="Disordered" evidence="1">
    <location>
        <begin position="296"/>
        <end position="320"/>
    </location>
</feature>
<dbReference type="Gene3D" id="1.20.120.1430">
    <property type="entry name" value="HP0721 helical bundle"/>
    <property type="match status" value="1"/>
</dbReference>
<reference evidence="5" key="2">
    <citation type="submission" date="2019-01" db="EMBL/GenBank/DDBJ databases">
        <title>Genome sequence of Desulfonema ishimotonii strain Tokyo 01.</title>
        <authorList>
            <person name="Fukui M."/>
        </authorList>
    </citation>
    <scope>NUCLEOTIDE SEQUENCE [LARGE SCALE GENOMIC DNA]</scope>
    <source>
        <strain evidence="5">Tokyo 01</strain>
    </source>
</reference>
<name>A0A401FWP1_9BACT</name>
<keyword evidence="2" id="KW-0732">Signal</keyword>
<feature type="compositionally biased region" description="Gly residues" evidence="1">
    <location>
        <begin position="399"/>
        <end position="413"/>
    </location>
</feature>
<dbReference type="Pfam" id="PF09968">
    <property type="entry name" value="DUF2202"/>
    <property type="match status" value="1"/>
</dbReference>
<dbReference type="InterPro" id="IPR038310">
    <property type="entry name" value="DUF1104_sf"/>
</dbReference>
<evidence type="ECO:0000256" key="2">
    <source>
        <dbReference type="SAM" id="SignalP"/>
    </source>
</evidence>
<dbReference type="SUPFAM" id="SSF47240">
    <property type="entry name" value="Ferritin-like"/>
    <property type="match status" value="1"/>
</dbReference>